<feature type="region of interest" description="Disordered" evidence="1">
    <location>
        <begin position="1"/>
        <end position="114"/>
    </location>
</feature>
<protein>
    <submittedName>
        <fullName evidence="2">Uncharacterized protein</fullName>
    </submittedName>
</protein>
<name>A0ABN1SU01_9ACTN</name>
<feature type="compositionally biased region" description="Low complexity" evidence="1">
    <location>
        <begin position="34"/>
        <end position="43"/>
    </location>
</feature>
<dbReference type="EMBL" id="BAAAHU010000005">
    <property type="protein sequence ID" value="GAA1005008.1"/>
    <property type="molecule type" value="Genomic_DNA"/>
</dbReference>
<feature type="compositionally biased region" description="Basic residues" evidence="1">
    <location>
        <begin position="72"/>
        <end position="81"/>
    </location>
</feature>
<accession>A0ABN1SU01</accession>
<gene>
    <name evidence="2" type="ORF">GCM10009564_08630</name>
</gene>
<sequence>MRGAHTRTRVAPHPPRAGAARRTGSESDPGSRMPALPRAAPGRGRAGRSTSREKNAPDAPDAPAGSAFRTAGVHRPRRPPPPRRAEGSGKPASRGPETGPDGRTAARSGPADAP</sequence>
<evidence type="ECO:0000313" key="2">
    <source>
        <dbReference type="EMBL" id="GAA1005008.1"/>
    </source>
</evidence>
<comment type="caution">
    <text evidence="2">The sequence shown here is derived from an EMBL/GenBank/DDBJ whole genome shotgun (WGS) entry which is preliminary data.</text>
</comment>
<feature type="compositionally biased region" description="Basic residues" evidence="1">
    <location>
        <begin position="1"/>
        <end position="10"/>
    </location>
</feature>
<reference evidence="2 3" key="1">
    <citation type="journal article" date="2019" name="Int. J. Syst. Evol. Microbiol.">
        <title>The Global Catalogue of Microorganisms (GCM) 10K type strain sequencing project: providing services to taxonomists for standard genome sequencing and annotation.</title>
        <authorList>
            <consortium name="The Broad Institute Genomics Platform"/>
            <consortium name="The Broad Institute Genome Sequencing Center for Infectious Disease"/>
            <person name="Wu L."/>
            <person name="Ma J."/>
        </authorList>
    </citation>
    <scope>NUCLEOTIDE SEQUENCE [LARGE SCALE GENOMIC DNA]</scope>
    <source>
        <strain evidence="2 3">JCM 11269</strain>
    </source>
</reference>
<proteinExistence type="predicted"/>
<evidence type="ECO:0000256" key="1">
    <source>
        <dbReference type="SAM" id="MobiDB-lite"/>
    </source>
</evidence>
<dbReference type="Proteomes" id="UP001501072">
    <property type="component" value="Unassembled WGS sequence"/>
</dbReference>
<evidence type="ECO:0000313" key="3">
    <source>
        <dbReference type="Proteomes" id="UP001501072"/>
    </source>
</evidence>
<keyword evidence="3" id="KW-1185">Reference proteome</keyword>
<organism evidence="2 3">
    <name type="scientific">Streptomyces thermogriseus</name>
    <dbReference type="NCBI Taxonomy" id="75292"/>
    <lineage>
        <taxon>Bacteria</taxon>
        <taxon>Bacillati</taxon>
        <taxon>Actinomycetota</taxon>
        <taxon>Actinomycetes</taxon>
        <taxon>Kitasatosporales</taxon>
        <taxon>Streptomycetaceae</taxon>
        <taxon>Streptomyces</taxon>
    </lineage>
</organism>